<accession>A0A645IA30</accession>
<name>A0A645IA30_9ZZZZ</name>
<organism evidence="1">
    <name type="scientific">bioreactor metagenome</name>
    <dbReference type="NCBI Taxonomy" id="1076179"/>
    <lineage>
        <taxon>unclassified sequences</taxon>
        <taxon>metagenomes</taxon>
        <taxon>ecological metagenomes</taxon>
    </lineage>
</organism>
<proteinExistence type="predicted"/>
<sequence>MFVAGFYLPVIADSSRFIGAVVRIAPAVRKVIAVLVYNAGKPKASVVHVVSVYPHASKQCVHLGVPEVGMVGGGCDPVSRGGEPLR</sequence>
<dbReference type="EMBL" id="VSSQ01110268">
    <property type="protein sequence ID" value="MPN48187.1"/>
    <property type="molecule type" value="Genomic_DNA"/>
</dbReference>
<comment type="caution">
    <text evidence="1">The sequence shown here is derived from an EMBL/GenBank/DDBJ whole genome shotgun (WGS) entry which is preliminary data.</text>
</comment>
<dbReference type="AlphaFoldDB" id="A0A645IA30"/>
<reference evidence="1" key="1">
    <citation type="submission" date="2019-08" db="EMBL/GenBank/DDBJ databases">
        <authorList>
            <person name="Kucharzyk K."/>
            <person name="Murdoch R.W."/>
            <person name="Higgins S."/>
            <person name="Loffler F."/>
        </authorList>
    </citation>
    <scope>NUCLEOTIDE SEQUENCE</scope>
</reference>
<gene>
    <name evidence="1" type="ORF">SDC9_195792</name>
</gene>
<protein>
    <submittedName>
        <fullName evidence="1">Uncharacterized protein</fullName>
    </submittedName>
</protein>
<evidence type="ECO:0000313" key="1">
    <source>
        <dbReference type="EMBL" id="MPN48187.1"/>
    </source>
</evidence>